<evidence type="ECO:0000256" key="8">
    <source>
        <dbReference type="ARBA" id="ARBA00022840"/>
    </source>
</evidence>
<keyword evidence="5" id="KW-0548">Nucleotidyltransferase</keyword>
<dbReference type="GeneID" id="108006833"/>
<accession>A0AB39Z0E1</accession>
<dbReference type="AlphaFoldDB" id="A0AB39Z0E1"/>
<dbReference type="InterPro" id="IPR046903">
    <property type="entry name" value="Mab-21-like_nuc_Trfase"/>
</dbReference>
<evidence type="ECO:0000256" key="3">
    <source>
        <dbReference type="ARBA" id="ARBA00008307"/>
    </source>
</evidence>
<dbReference type="Pfam" id="PF03281">
    <property type="entry name" value="Mab-21"/>
    <property type="match status" value="1"/>
</dbReference>
<evidence type="ECO:0000313" key="14">
    <source>
        <dbReference type="Proteomes" id="UP001652628"/>
    </source>
</evidence>
<dbReference type="Pfam" id="PF20266">
    <property type="entry name" value="Mab-21_C"/>
    <property type="match status" value="1"/>
</dbReference>
<dbReference type="Gene3D" id="1.10.1410.40">
    <property type="match status" value="1"/>
</dbReference>
<name>A0AB39Z0E1_DROSZ</name>
<dbReference type="SMART" id="SM01265">
    <property type="entry name" value="Mab-21"/>
    <property type="match status" value="1"/>
</dbReference>
<evidence type="ECO:0000256" key="6">
    <source>
        <dbReference type="ARBA" id="ARBA00022723"/>
    </source>
</evidence>
<dbReference type="PANTHER" id="PTHR10656">
    <property type="entry name" value="CELL FATE DETERMINING PROTEIN MAB21-RELATED"/>
    <property type="match status" value="1"/>
</dbReference>
<evidence type="ECO:0000256" key="11">
    <source>
        <dbReference type="ARBA" id="ARBA00023211"/>
    </source>
</evidence>
<comment type="similarity">
    <text evidence="3">Belongs to the mab-21 family.</text>
</comment>
<evidence type="ECO:0000256" key="4">
    <source>
        <dbReference type="ARBA" id="ARBA00022679"/>
    </source>
</evidence>
<proteinExistence type="inferred from homology"/>
<evidence type="ECO:0000256" key="10">
    <source>
        <dbReference type="ARBA" id="ARBA00023134"/>
    </source>
</evidence>
<dbReference type="GO" id="GO:0016779">
    <property type="term" value="F:nucleotidyltransferase activity"/>
    <property type="evidence" value="ECO:0007669"/>
    <property type="project" value="UniProtKB-KW"/>
</dbReference>
<keyword evidence="14" id="KW-1185">Reference proteome</keyword>
<dbReference type="InterPro" id="IPR046906">
    <property type="entry name" value="Mab-21_HhH/H2TH-like"/>
</dbReference>
<dbReference type="PANTHER" id="PTHR10656:SF42">
    <property type="entry name" value="CYCLIC GMP-AMP SYNTHASE-LIKE PROTEIN-RELATED"/>
    <property type="match status" value="1"/>
</dbReference>
<keyword evidence="4" id="KW-0808">Transferase</keyword>
<dbReference type="Proteomes" id="UP001652628">
    <property type="component" value="Chromosome 3"/>
</dbReference>
<evidence type="ECO:0000313" key="15">
    <source>
        <dbReference type="RefSeq" id="XP_016925870.4"/>
    </source>
</evidence>
<feature type="domain" description="Mab-21-like HhH/H2TH-like" evidence="13">
    <location>
        <begin position="250"/>
        <end position="339"/>
    </location>
</feature>
<evidence type="ECO:0000256" key="5">
    <source>
        <dbReference type="ARBA" id="ARBA00022695"/>
    </source>
</evidence>
<comment type="cofactor">
    <cofactor evidence="1">
        <name>Mn(2+)</name>
        <dbReference type="ChEBI" id="CHEBI:29035"/>
    </cofactor>
</comment>
<evidence type="ECO:0000259" key="12">
    <source>
        <dbReference type="Pfam" id="PF03281"/>
    </source>
</evidence>
<evidence type="ECO:0000256" key="2">
    <source>
        <dbReference type="ARBA" id="ARBA00001946"/>
    </source>
</evidence>
<protein>
    <submittedName>
        <fullName evidence="15">Cyclic GMP-AMP synthase-like receptor</fullName>
    </submittedName>
</protein>
<dbReference type="GO" id="GO:0046872">
    <property type="term" value="F:metal ion binding"/>
    <property type="evidence" value="ECO:0007669"/>
    <property type="project" value="UniProtKB-KW"/>
</dbReference>
<gene>
    <name evidence="15" type="primary">LOC108006833</name>
</gene>
<dbReference type="InterPro" id="IPR024810">
    <property type="entry name" value="MAB21L/cGLR"/>
</dbReference>
<evidence type="ECO:0000259" key="13">
    <source>
        <dbReference type="Pfam" id="PF20266"/>
    </source>
</evidence>
<dbReference type="GO" id="GO:0005525">
    <property type="term" value="F:GTP binding"/>
    <property type="evidence" value="ECO:0007669"/>
    <property type="project" value="UniProtKB-KW"/>
</dbReference>
<keyword evidence="9" id="KW-0460">Magnesium</keyword>
<keyword evidence="7" id="KW-0547">Nucleotide-binding</keyword>
<feature type="domain" description="Mab-21-like nucleotidyltransferase" evidence="12">
    <location>
        <begin position="70"/>
        <end position="213"/>
    </location>
</feature>
<keyword evidence="6" id="KW-0479">Metal-binding</keyword>
<evidence type="ECO:0000256" key="9">
    <source>
        <dbReference type="ARBA" id="ARBA00022842"/>
    </source>
</evidence>
<keyword evidence="11" id="KW-0464">Manganese</keyword>
<evidence type="ECO:0000256" key="1">
    <source>
        <dbReference type="ARBA" id="ARBA00001936"/>
    </source>
</evidence>
<dbReference type="GO" id="GO:0005524">
    <property type="term" value="F:ATP binding"/>
    <property type="evidence" value="ECO:0007669"/>
    <property type="project" value="UniProtKB-KW"/>
</dbReference>
<organism evidence="14 15">
    <name type="scientific">Drosophila suzukii</name>
    <name type="common">Spotted-wing drosophila fruit fly</name>
    <dbReference type="NCBI Taxonomy" id="28584"/>
    <lineage>
        <taxon>Eukaryota</taxon>
        <taxon>Metazoa</taxon>
        <taxon>Ecdysozoa</taxon>
        <taxon>Arthropoda</taxon>
        <taxon>Hexapoda</taxon>
        <taxon>Insecta</taxon>
        <taxon>Pterygota</taxon>
        <taxon>Neoptera</taxon>
        <taxon>Endopterygota</taxon>
        <taxon>Diptera</taxon>
        <taxon>Brachycera</taxon>
        <taxon>Muscomorpha</taxon>
        <taxon>Ephydroidea</taxon>
        <taxon>Drosophilidae</taxon>
        <taxon>Drosophila</taxon>
        <taxon>Sophophora</taxon>
    </lineage>
</organism>
<comment type="cofactor">
    <cofactor evidence="2">
        <name>Mg(2+)</name>
        <dbReference type="ChEBI" id="CHEBI:18420"/>
    </cofactor>
</comment>
<dbReference type="Gene3D" id="3.30.460.90">
    <property type="match status" value="1"/>
</dbReference>
<evidence type="ECO:0000256" key="7">
    <source>
        <dbReference type="ARBA" id="ARBA00022741"/>
    </source>
</evidence>
<reference evidence="15" key="1">
    <citation type="submission" date="2025-08" db="UniProtKB">
        <authorList>
            <consortium name="RefSeq"/>
        </authorList>
    </citation>
    <scope>IDENTIFICATION</scope>
</reference>
<keyword evidence="10" id="KW-0342">GTP-binding</keyword>
<dbReference type="RefSeq" id="XP_016925870.4">
    <property type="nucleotide sequence ID" value="XM_017070381.4"/>
</dbReference>
<sequence length="368" mass="42812">MMESSKEKPLSFGAGIEFVLDMISIDAEDRQTFKEDAQQIENEFIRAISRRDPFFASAFRGLSLTGSNLDNVKINLPDEFDMLTTIQLPCKVEPVPLIGQPNYVLLRVKGDNIPYHLANHQGQDYYISRRKIQAWFRDNVSEVIPEIKYIHCEGGRTYELKHISGGHVAHTIKAVCLSNPSRKICFDFVPAFKFLASEWLRVFPQHPNEDRNWYAVPCKIRTPNVPDDPLSFIVCAPHWERMVLSKKQNLKDGLRLMKALRDANDMPMIFSYTIKSLFLNATKKRMIRYNKAPGLVLIRAILLMAKFLRRGFLPFYLVPDASVLEHIGVEQRRDYVRKLYRIVKRLIKCRDRKCMSPDDMQFIFGMQY</sequence>
<keyword evidence="8" id="KW-0067">ATP-binding</keyword>